<feature type="transmembrane region" description="Helical" evidence="1">
    <location>
        <begin position="18"/>
        <end position="39"/>
    </location>
</feature>
<dbReference type="EMBL" id="FQVE01000001">
    <property type="protein sequence ID" value="SHE75813.1"/>
    <property type="molecule type" value="Genomic_DNA"/>
</dbReference>
<evidence type="ECO:0000313" key="4">
    <source>
        <dbReference type="Proteomes" id="UP000184108"/>
    </source>
</evidence>
<reference evidence="4" key="1">
    <citation type="submission" date="2016-11" db="EMBL/GenBank/DDBJ databases">
        <authorList>
            <person name="Varghese N."/>
            <person name="Submissions S."/>
        </authorList>
    </citation>
    <scope>NUCLEOTIDE SEQUENCE [LARGE SCALE GENOMIC DNA]</scope>
    <source>
        <strain evidence="4">YR203</strain>
    </source>
</reference>
<dbReference type="GO" id="GO:0003677">
    <property type="term" value="F:DNA binding"/>
    <property type="evidence" value="ECO:0007669"/>
    <property type="project" value="UniProtKB-KW"/>
</dbReference>
<evidence type="ECO:0000313" key="3">
    <source>
        <dbReference type="EMBL" id="SHE75813.1"/>
    </source>
</evidence>
<keyword evidence="1" id="KW-0472">Membrane</keyword>
<dbReference type="InterPro" id="IPR046947">
    <property type="entry name" value="LytR-like"/>
</dbReference>
<dbReference type="PROSITE" id="PS50930">
    <property type="entry name" value="HTH_LYTTR"/>
    <property type="match status" value="1"/>
</dbReference>
<name>A0A1M4W3X7_9FLAO</name>
<dbReference type="Gene3D" id="2.40.50.1020">
    <property type="entry name" value="LytTr DNA-binding domain"/>
    <property type="match status" value="1"/>
</dbReference>
<feature type="transmembrane region" description="Helical" evidence="1">
    <location>
        <begin position="83"/>
        <end position="103"/>
    </location>
</feature>
<feature type="transmembrane region" description="Helical" evidence="1">
    <location>
        <begin position="51"/>
        <end position="71"/>
    </location>
</feature>
<dbReference type="PANTHER" id="PTHR37299:SF1">
    <property type="entry name" value="STAGE 0 SPORULATION PROTEIN A HOMOLOG"/>
    <property type="match status" value="1"/>
</dbReference>
<dbReference type="Proteomes" id="UP000184108">
    <property type="component" value="Unassembled WGS sequence"/>
</dbReference>
<dbReference type="AlphaFoldDB" id="A0A1M4W3X7"/>
<dbReference type="RefSeq" id="WP_073171575.1">
    <property type="nucleotide sequence ID" value="NZ_FQVE01000001.1"/>
</dbReference>
<organism evidence="3 4">
    <name type="scientific">Chryseobacterium vrystaatense</name>
    <dbReference type="NCBI Taxonomy" id="307480"/>
    <lineage>
        <taxon>Bacteria</taxon>
        <taxon>Pseudomonadati</taxon>
        <taxon>Bacteroidota</taxon>
        <taxon>Flavobacteriia</taxon>
        <taxon>Flavobacteriales</taxon>
        <taxon>Weeksellaceae</taxon>
        <taxon>Chryseobacterium group</taxon>
        <taxon>Chryseobacterium</taxon>
    </lineage>
</organism>
<dbReference type="InterPro" id="IPR007492">
    <property type="entry name" value="LytTR_DNA-bd_dom"/>
</dbReference>
<keyword evidence="1" id="KW-0812">Transmembrane</keyword>
<gene>
    <name evidence="3" type="ORF">SAMN02787073_1058</name>
</gene>
<evidence type="ECO:0000259" key="2">
    <source>
        <dbReference type="PROSITE" id="PS50930"/>
    </source>
</evidence>
<evidence type="ECO:0000256" key="1">
    <source>
        <dbReference type="SAM" id="Phobius"/>
    </source>
</evidence>
<feature type="transmembrane region" description="Helical" evidence="1">
    <location>
        <begin position="115"/>
        <end position="140"/>
    </location>
</feature>
<dbReference type="Pfam" id="PF04397">
    <property type="entry name" value="LytTR"/>
    <property type="match status" value="1"/>
</dbReference>
<accession>A0A1M4W3X7</accession>
<keyword evidence="1" id="KW-1133">Transmembrane helix</keyword>
<dbReference type="SMART" id="SM00850">
    <property type="entry name" value="LytTR"/>
    <property type="match status" value="1"/>
</dbReference>
<keyword evidence="3" id="KW-0238">DNA-binding</keyword>
<feature type="domain" description="HTH LytTR-type" evidence="2">
    <location>
        <begin position="231"/>
        <end position="282"/>
    </location>
</feature>
<sequence>MFSFATYSYPKTESFKEILVSSAAAGILIYLFLIIFQPFGTDSFRHQYKYLLLFPYSLIFGIAFMTADLAAIRFKDWNVGSELLKATGILFLASILSYFYNIFFISHVTISFSNYLYMFLYCLAVGIPISTIYILFRYIYLKKIHEKKAEQVSVYLSGNPGTADRKATKTLFISSNNIELQISEKHFVCAQSMENYCSVYFYENEKITKTVLRISLYHLLNQIQTDSVKKCHRSYIVNLDKVKKIQGNAQGYKLSLSEIDFEIPVSRSFISSIIPQLRSSIS</sequence>
<proteinExistence type="predicted"/>
<dbReference type="GO" id="GO:0000156">
    <property type="term" value="F:phosphorelay response regulator activity"/>
    <property type="evidence" value="ECO:0007669"/>
    <property type="project" value="InterPro"/>
</dbReference>
<dbReference type="PANTHER" id="PTHR37299">
    <property type="entry name" value="TRANSCRIPTIONAL REGULATOR-RELATED"/>
    <property type="match status" value="1"/>
</dbReference>
<protein>
    <submittedName>
        <fullName evidence="3">LytTr DNA-binding domain-containing protein</fullName>
    </submittedName>
</protein>